<comment type="caution">
    <text evidence="3">The sequence shown here is derived from an EMBL/GenBank/DDBJ whole genome shotgun (WGS) entry which is preliminary data.</text>
</comment>
<protein>
    <submittedName>
        <fullName evidence="3">Uncharacterized protein</fullName>
    </submittedName>
</protein>
<keyword evidence="1" id="KW-1133">Transmembrane helix</keyword>
<dbReference type="EMBL" id="FCNP01000048">
    <property type="protein sequence ID" value="CVI62683.1"/>
    <property type="molecule type" value="Genomic_DNA"/>
</dbReference>
<feature type="signal peptide" evidence="2">
    <location>
        <begin position="1"/>
        <end position="20"/>
    </location>
</feature>
<organism evidence="3 4">
    <name type="scientific">Agrobacterium deltaense NCPPB 1641</name>
    <dbReference type="NCBI Taxonomy" id="1183425"/>
    <lineage>
        <taxon>Bacteria</taxon>
        <taxon>Pseudomonadati</taxon>
        <taxon>Pseudomonadota</taxon>
        <taxon>Alphaproteobacteria</taxon>
        <taxon>Hyphomicrobiales</taxon>
        <taxon>Rhizobiaceae</taxon>
        <taxon>Rhizobium/Agrobacterium group</taxon>
        <taxon>Agrobacterium</taxon>
    </lineage>
</organism>
<proteinExistence type="predicted"/>
<keyword evidence="1" id="KW-0472">Membrane</keyword>
<dbReference type="Proteomes" id="UP000192140">
    <property type="component" value="Unassembled WGS sequence"/>
</dbReference>
<evidence type="ECO:0000313" key="3">
    <source>
        <dbReference type="EMBL" id="CVI62683.1"/>
    </source>
</evidence>
<keyword evidence="4" id="KW-1185">Reference proteome</keyword>
<gene>
    <name evidence="3" type="ORF">AGR7A_pAt10047</name>
</gene>
<name>A0A1S7U754_9HYPH</name>
<evidence type="ECO:0000256" key="2">
    <source>
        <dbReference type="SAM" id="SignalP"/>
    </source>
</evidence>
<evidence type="ECO:0000256" key="1">
    <source>
        <dbReference type="SAM" id="Phobius"/>
    </source>
</evidence>
<keyword evidence="2" id="KW-0732">Signal</keyword>
<accession>A0A1S7U754</accession>
<keyword evidence="1" id="KW-0812">Transmembrane</keyword>
<feature type="transmembrane region" description="Helical" evidence="1">
    <location>
        <begin position="12"/>
        <end position="31"/>
    </location>
</feature>
<reference evidence="3" key="1">
    <citation type="submission" date="2016-01" db="EMBL/GenBank/DDBJ databases">
        <authorList>
            <person name="Regsiter A."/>
            <person name="william w."/>
        </authorList>
    </citation>
    <scope>NUCLEOTIDE SEQUENCE</scope>
    <source>
        <strain evidence="3">NCPPB 1641</strain>
    </source>
</reference>
<sequence length="201" mass="22596">MLDFLISTPAVFAASIAAFAAILTATATLFINRRLQLIDLDLKRSTAAIAKQTADIAAKQTDLKESELRAAAAFRASDTLLKRHEALRNDVCSLLTLLDLNRLSPGPIQGEARKDIVMKCNSISLFVSPRGKFDETLNVQLDHITAFLDEGENYWRNRPGFFPAFRLNCWNLIDAEFDRIRDTIQKGELVARRQPEARMFV</sequence>
<feature type="chain" id="PRO_5012955665" evidence="2">
    <location>
        <begin position="21"/>
        <end position="201"/>
    </location>
</feature>
<dbReference type="AlphaFoldDB" id="A0A1S7U754"/>
<evidence type="ECO:0000313" key="4">
    <source>
        <dbReference type="Proteomes" id="UP000192140"/>
    </source>
</evidence>